<evidence type="ECO:0000313" key="1">
    <source>
        <dbReference type="Proteomes" id="UP000887566"/>
    </source>
</evidence>
<dbReference type="AlphaFoldDB" id="A0A914VSE2"/>
<reference evidence="2" key="1">
    <citation type="submission" date="2022-11" db="UniProtKB">
        <authorList>
            <consortium name="WormBaseParasite"/>
        </authorList>
    </citation>
    <scope>IDENTIFICATION</scope>
</reference>
<protein>
    <submittedName>
        <fullName evidence="2">Uncharacterized protein</fullName>
    </submittedName>
</protein>
<dbReference type="WBParaSite" id="PSAMB.scaffold2383size23480.g17665.t1">
    <property type="protein sequence ID" value="PSAMB.scaffold2383size23480.g17665.t1"/>
    <property type="gene ID" value="PSAMB.scaffold2383size23480.g17665"/>
</dbReference>
<accession>A0A914VSE2</accession>
<organism evidence="1 2">
    <name type="scientific">Plectus sambesii</name>
    <dbReference type="NCBI Taxonomy" id="2011161"/>
    <lineage>
        <taxon>Eukaryota</taxon>
        <taxon>Metazoa</taxon>
        <taxon>Ecdysozoa</taxon>
        <taxon>Nematoda</taxon>
        <taxon>Chromadorea</taxon>
        <taxon>Plectida</taxon>
        <taxon>Plectina</taxon>
        <taxon>Plectoidea</taxon>
        <taxon>Plectidae</taxon>
        <taxon>Plectus</taxon>
    </lineage>
</organism>
<name>A0A914VSE2_9BILA</name>
<dbReference type="Proteomes" id="UP000887566">
    <property type="component" value="Unplaced"/>
</dbReference>
<sequence length="95" mass="10781">MAARPPARLSVGYCEKRQINSYSMKTNDLSDKSDKDGLEKGNSILFPAKTNTSLRSAANRHQPEFNRRVGRMSYLLRPRTYAAEPRQPVFASLIH</sequence>
<evidence type="ECO:0000313" key="2">
    <source>
        <dbReference type="WBParaSite" id="PSAMB.scaffold2383size23480.g17665.t1"/>
    </source>
</evidence>
<keyword evidence="1" id="KW-1185">Reference proteome</keyword>
<proteinExistence type="predicted"/>